<feature type="region of interest" description="Disordered" evidence="1">
    <location>
        <begin position="245"/>
        <end position="271"/>
    </location>
</feature>
<dbReference type="Proteomes" id="UP000481858">
    <property type="component" value="Unassembled WGS sequence"/>
</dbReference>
<evidence type="ECO:0000313" key="3">
    <source>
        <dbReference type="Proteomes" id="UP000481858"/>
    </source>
</evidence>
<sequence>MTTHVNNTGRPTLAPLWTNQQGLGKRPTAAFRTAQGPLLSPSPMSAASFSSPVYPPSFNDFMRKKDRALVNSLSHKTSPSSVSSPMSLASVEGQSLLVSKLEKASMQLTDTETPDSPLSPLSQGNSQEAKQHPKFRPKEDYGNIRTADAFIIARSIRRNSDPATETSRPFWEDGSSGAKLPRRLILRAIIRPKAPGRQAFLIQRNLDIDEIRATASASALEKYHQSTSPSGLGRKPLPVPAKWSSTIKRPSMGLSPLEAEPPSKTTSHSTDYDRLIRDPKTVPIHTYYVISALPALSALLTSGHVRDGDILYLPVPHAESWPQTVLYVYTGQGELTTAMRENILYLGGRV</sequence>
<name>A0A7C8MTQ0_9PEZI</name>
<dbReference type="OrthoDB" id="3492129at2759"/>
<reference evidence="2 3" key="1">
    <citation type="submission" date="2019-12" db="EMBL/GenBank/DDBJ databases">
        <title>Draft genome sequence of the ascomycete Xylaria multiplex DSM 110363.</title>
        <authorList>
            <person name="Buettner E."/>
            <person name="Kellner H."/>
        </authorList>
    </citation>
    <scope>NUCLEOTIDE SEQUENCE [LARGE SCALE GENOMIC DNA]</scope>
    <source>
        <strain evidence="2 3">DSM 110363</strain>
    </source>
</reference>
<dbReference type="EMBL" id="WUBL01000053">
    <property type="protein sequence ID" value="KAF2968333.1"/>
    <property type="molecule type" value="Genomic_DNA"/>
</dbReference>
<dbReference type="AlphaFoldDB" id="A0A7C8MTQ0"/>
<feature type="region of interest" description="Disordered" evidence="1">
    <location>
        <begin position="106"/>
        <end position="140"/>
    </location>
</feature>
<feature type="compositionally biased region" description="Polar residues" evidence="1">
    <location>
        <begin position="106"/>
        <end position="128"/>
    </location>
</feature>
<gene>
    <name evidence="2" type="ORF">GQX73_g5244</name>
</gene>
<protein>
    <submittedName>
        <fullName evidence="2">Uncharacterized protein</fullName>
    </submittedName>
</protein>
<organism evidence="2 3">
    <name type="scientific">Xylaria multiplex</name>
    <dbReference type="NCBI Taxonomy" id="323545"/>
    <lineage>
        <taxon>Eukaryota</taxon>
        <taxon>Fungi</taxon>
        <taxon>Dikarya</taxon>
        <taxon>Ascomycota</taxon>
        <taxon>Pezizomycotina</taxon>
        <taxon>Sordariomycetes</taxon>
        <taxon>Xylariomycetidae</taxon>
        <taxon>Xylariales</taxon>
        <taxon>Xylariaceae</taxon>
        <taxon>Xylaria</taxon>
    </lineage>
</organism>
<comment type="caution">
    <text evidence="2">The sequence shown here is derived from an EMBL/GenBank/DDBJ whole genome shotgun (WGS) entry which is preliminary data.</text>
</comment>
<accession>A0A7C8MTQ0</accession>
<keyword evidence="3" id="KW-1185">Reference proteome</keyword>
<feature type="compositionally biased region" description="Polar residues" evidence="1">
    <location>
        <begin position="1"/>
        <end position="10"/>
    </location>
</feature>
<feature type="region of interest" description="Disordered" evidence="1">
    <location>
        <begin position="1"/>
        <end position="20"/>
    </location>
</feature>
<proteinExistence type="predicted"/>
<dbReference type="InParanoid" id="A0A7C8MTQ0"/>
<evidence type="ECO:0000256" key="1">
    <source>
        <dbReference type="SAM" id="MobiDB-lite"/>
    </source>
</evidence>
<evidence type="ECO:0000313" key="2">
    <source>
        <dbReference type="EMBL" id="KAF2968333.1"/>
    </source>
</evidence>